<dbReference type="EMBL" id="JACYFC010000004">
    <property type="protein sequence ID" value="MBD5771887.1"/>
    <property type="molecule type" value="Genomic_DNA"/>
</dbReference>
<accession>A0ABR8P3G7</accession>
<reference evidence="2 3" key="1">
    <citation type="submission" date="2020-09" db="EMBL/GenBank/DDBJ databases">
        <title>Marinomonas sp. nov., isolated from the cysticercosis algae of Qingdao, China.</title>
        <authorList>
            <person name="Sun X."/>
        </authorList>
    </citation>
    <scope>NUCLEOTIDE SEQUENCE [LARGE SCALE GENOMIC DNA]</scope>
    <source>
        <strain evidence="2 3">SM2066</strain>
    </source>
</reference>
<protein>
    <submittedName>
        <fullName evidence="2">Uncharacterized protein</fullName>
    </submittedName>
</protein>
<keyword evidence="3" id="KW-1185">Reference proteome</keyword>
<evidence type="ECO:0000313" key="2">
    <source>
        <dbReference type="EMBL" id="MBD5771887.1"/>
    </source>
</evidence>
<dbReference type="Proteomes" id="UP000604161">
    <property type="component" value="Unassembled WGS sequence"/>
</dbReference>
<proteinExistence type="predicted"/>
<feature type="compositionally biased region" description="Polar residues" evidence="1">
    <location>
        <begin position="1"/>
        <end position="22"/>
    </location>
</feature>
<dbReference type="RefSeq" id="WP_191595280.1">
    <property type="nucleotide sequence ID" value="NZ_JACYFC010000004.1"/>
</dbReference>
<name>A0ABR8P3G7_9GAMM</name>
<organism evidence="2 3">
    <name type="scientific">Marinomonas colpomeniae</name>
    <dbReference type="NCBI Taxonomy" id="2774408"/>
    <lineage>
        <taxon>Bacteria</taxon>
        <taxon>Pseudomonadati</taxon>
        <taxon>Pseudomonadota</taxon>
        <taxon>Gammaproteobacteria</taxon>
        <taxon>Oceanospirillales</taxon>
        <taxon>Oceanospirillaceae</taxon>
        <taxon>Marinomonas</taxon>
    </lineage>
</organism>
<gene>
    <name evidence="2" type="ORF">IF202_12605</name>
</gene>
<evidence type="ECO:0000256" key="1">
    <source>
        <dbReference type="SAM" id="MobiDB-lite"/>
    </source>
</evidence>
<comment type="caution">
    <text evidence="2">The sequence shown here is derived from an EMBL/GenBank/DDBJ whole genome shotgun (WGS) entry which is preliminary data.</text>
</comment>
<feature type="region of interest" description="Disordered" evidence="1">
    <location>
        <begin position="1"/>
        <end position="23"/>
    </location>
</feature>
<sequence length="123" mass="13535">MSGSLPHTIALSNNTSANTTQPGYIPFDLRSDEDTSITALNARNAKASSDHVVTISEQGQALSQRKQKKADEVKTNKYNKLLEELEEEFIGGDLPLLSHASNKDIKGNYEEKKPTGDYLDQIV</sequence>
<evidence type="ECO:0000313" key="3">
    <source>
        <dbReference type="Proteomes" id="UP000604161"/>
    </source>
</evidence>